<comment type="catalytic activity">
    <reaction evidence="5">
        <text>N(2)-acetyl-L-ornithine + 2-oxoglutarate = N-acetyl-L-glutamate 5-semialdehyde + L-glutamate</text>
        <dbReference type="Rhea" id="RHEA:18049"/>
        <dbReference type="ChEBI" id="CHEBI:16810"/>
        <dbReference type="ChEBI" id="CHEBI:29123"/>
        <dbReference type="ChEBI" id="CHEBI:29985"/>
        <dbReference type="ChEBI" id="CHEBI:57805"/>
        <dbReference type="EC" id="2.6.1.11"/>
    </reaction>
</comment>
<sequence length="386" mass="41531">MKYTYPTYQRYPIEPVTGTGSYLTDRDQKTYLDFTSGIAVCNLGYQNELLQQQMHQQVDQLWHISNLYENQLQDEVAHLLVQETEKMVFFCNSGTEANEAAIKLARRVTGRTQILACTNSFHGRTYGALSATDNAAIKTGFGPFVPEVAFMPYNEAAALDQITDAVAGVLLEVIQGEGGVILGDAAWLQAVQAKCHETGTLLIIDEVQTGMGRTGQLFAYQHYQLAPDVVTVAKALGNGLPIGAVIGRQAYQTAFGPGSHGSTFGGNLLAMTAAKAVLQQITPEFLTTVAAKGQHFITALSQQLGPLPAVKAVRGLGLMAGIELVDAVSAGQIVTQLQKKGLLTLTAKHNTLRLLPPLITKTADLEKGIALITTVLQEVNDESISR</sequence>
<feature type="binding site" evidence="5">
    <location>
        <position position="124"/>
    </location>
    <ligand>
        <name>N(2)-acetyl-L-ornithine</name>
        <dbReference type="ChEBI" id="CHEBI:57805"/>
    </ligand>
</feature>
<keyword evidence="5" id="KW-0963">Cytoplasm</keyword>
<dbReference type="Gene3D" id="3.90.1150.10">
    <property type="entry name" value="Aspartate Aminotransferase, domain 1"/>
    <property type="match status" value="1"/>
</dbReference>
<dbReference type="InterPro" id="IPR049704">
    <property type="entry name" value="Aminotrans_3_PPA_site"/>
</dbReference>
<comment type="subunit">
    <text evidence="5">Homodimer.</text>
</comment>
<keyword evidence="7" id="KW-1185">Reference proteome</keyword>
<evidence type="ECO:0000256" key="2">
    <source>
        <dbReference type="ARBA" id="ARBA00022605"/>
    </source>
</evidence>
<dbReference type="EMBL" id="JBHTOP010000006">
    <property type="protein sequence ID" value="MFD1671231.1"/>
    <property type="molecule type" value="Genomic_DNA"/>
</dbReference>
<dbReference type="InterPro" id="IPR005814">
    <property type="entry name" value="Aminotrans_3"/>
</dbReference>
<dbReference type="InterPro" id="IPR015424">
    <property type="entry name" value="PyrdxlP-dep_Trfase"/>
</dbReference>
<dbReference type="NCBIfam" id="NF002797">
    <property type="entry name" value="PRK02936.1"/>
    <property type="match status" value="1"/>
</dbReference>
<accession>A0ABW4J4V1</accession>
<comment type="miscellaneous">
    <text evidence="5">May also have succinyldiaminopimelate aminotransferase activity, thus carrying out the corresponding step in lysine biosynthesis.</text>
</comment>
<dbReference type="EC" id="2.6.1.11" evidence="5"/>
<comment type="similarity">
    <text evidence="5">Belongs to the class-III pyridoxal-phosphate-dependent aminotransferase family. ArgD subfamily.</text>
</comment>
<keyword evidence="4 5" id="KW-0663">Pyridoxal phosphate</keyword>
<dbReference type="RefSeq" id="WP_125713603.1">
    <property type="nucleotide sequence ID" value="NZ_JBHTOP010000006.1"/>
</dbReference>
<protein>
    <recommendedName>
        <fullName evidence="5">Acetylornithine aminotransferase</fullName>
        <shortName evidence="5">ACOAT</shortName>
        <ecNumber evidence="5">2.6.1.11</ecNumber>
    </recommendedName>
</protein>
<comment type="cofactor">
    <cofactor evidence="5">
        <name>pyridoxal 5'-phosphate</name>
        <dbReference type="ChEBI" id="CHEBI:597326"/>
    </cofactor>
    <text evidence="5">Binds 1 pyridoxal phosphate per subunit.</text>
</comment>
<dbReference type="PANTHER" id="PTHR11986:SF79">
    <property type="entry name" value="ACETYLORNITHINE AMINOTRANSFERASE, MITOCHONDRIAL"/>
    <property type="match status" value="1"/>
</dbReference>
<dbReference type="Pfam" id="PF00202">
    <property type="entry name" value="Aminotran_3"/>
    <property type="match status" value="1"/>
</dbReference>
<comment type="subcellular location">
    <subcellularLocation>
        <location evidence="5">Cytoplasm</location>
    </subcellularLocation>
</comment>
<keyword evidence="1 5" id="KW-0032">Aminotransferase</keyword>
<dbReference type="InterPro" id="IPR004636">
    <property type="entry name" value="AcOrn/SuccOrn_fam"/>
</dbReference>
<organism evidence="6 7">
    <name type="scientific">Agrilactobacillus yilanensis</name>
    <dbReference type="NCBI Taxonomy" id="2485997"/>
    <lineage>
        <taxon>Bacteria</taxon>
        <taxon>Bacillati</taxon>
        <taxon>Bacillota</taxon>
        <taxon>Bacilli</taxon>
        <taxon>Lactobacillales</taxon>
        <taxon>Lactobacillaceae</taxon>
        <taxon>Agrilactobacillus</taxon>
    </lineage>
</organism>
<dbReference type="GO" id="GO:0003992">
    <property type="term" value="F:N2-acetyl-L-ornithine:2-oxoglutarate 5-aminotransferase activity"/>
    <property type="evidence" value="ECO:0007669"/>
    <property type="project" value="UniProtKB-EC"/>
</dbReference>
<evidence type="ECO:0000256" key="3">
    <source>
        <dbReference type="ARBA" id="ARBA00022679"/>
    </source>
</evidence>
<dbReference type="Proteomes" id="UP001597267">
    <property type="component" value="Unassembled WGS sequence"/>
</dbReference>
<dbReference type="InterPro" id="IPR015422">
    <property type="entry name" value="PyrdxlP-dep_Trfase_small"/>
</dbReference>
<dbReference type="PROSITE" id="PS00600">
    <property type="entry name" value="AA_TRANSFER_CLASS_3"/>
    <property type="match status" value="1"/>
</dbReference>
<name>A0ABW4J4V1_9LACO</name>
<feature type="binding site" evidence="5">
    <location>
        <position position="121"/>
    </location>
    <ligand>
        <name>pyridoxal 5'-phosphate</name>
        <dbReference type="ChEBI" id="CHEBI:597326"/>
    </ligand>
</feature>
<dbReference type="InterPro" id="IPR015421">
    <property type="entry name" value="PyrdxlP-dep_Trfase_major"/>
</dbReference>
<dbReference type="SUPFAM" id="SSF53383">
    <property type="entry name" value="PLP-dependent transferases"/>
    <property type="match status" value="1"/>
</dbReference>
<feature type="binding site" evidence="5">
    <location>
        <position position="262"/>
    </location>
    <ligand>
        <name>N(2)-acetyl-L-ornithine</name>
        <dbReference type="ChEBI" id="CHEBI:57805"/>
    </ligand>
</feature>
<evidence type="ECO:0000313" key="6">
    <source>
        <dbReference type="EMBL" id="MFD1671231.1"/>
    </source>
</evidence>
<dbReference type="NCBIfam" id="NF002325">
    <property type="entry name" value="PRK01278.1"/>
    <property type="match status" value="1"/>
</dbReference>
<dbReference type="PANTHER" id="PTHR11986">
    <property type="entry name" value="AMINOTRANSFERASE CLASS III"/>
    <property type="match status" value="1"/>
</dbReference>
<feature type="binding site" evidence="5">
    <location>
        <position position="263"/>
    </location>
    <ligand>
        <name>pyridoxal 5'-phosphate</name>
        <dbReference type="ChEBI" id="CHEBI:597326"/>
    </ligand>
</feature>
<gene>
    <name evidence="5" type="primary">argD</name>
    <name evidence="6" type="ORF">ACFQ5M_03900</name>
</gene>
<dbReference type="HAMAP" id="MF_01107">
    <property type="entry name" value="ArgD_aminotrans_3"/>
    <property type="match status" value="1"/>
</dbReference>
<dbReference type="PIRSF" id="PIRSF000521">
    <property type="entry name" value="Transaminase_4ab_Lys_Orn"/>
    <property type="match status" value="1"/>
</dbReference>
<dbReference type="CDD" id="cd00610">
    <property type="entry name" value="OAT_like"/>
    <property type="match status" value="1"/>
</dbReference>
<comment type="pathway">
    <text evidence="5">Amino-acid biosynthesis; L-arginine biosynthesis; N(2)-acetyl-L-ornithine from L-glutamate: step 4/4.</text>
</comment>
<feature type="binding site" evidence="5">
    <location>
        <begin position="205"/>
        <end position="208"/>
    </location>
    <ligand>
        <name>pyridoxal 5'-phosphate</name>
        <dbReference type="ChEBI" id="CHEBI:597326"/>
    </ligand>
</feature>
<comment type="caution">
    <text evidence="6">The sequence shown here is derived from an EMBL/GenBank/DDBJ whole genome shotgun (WGS) entry which is preliminary data.</text>
</comment>
<proteinExistence type="inferred from homology"/>
<dbReference type="NCBIfam" id="TIGR00707">
    <property type="entry name" value="argD"/>
    <property type="match status" value="1"/>
</dbReference>
<evidence type="ECO:0000256" key="5">
    <source>
        <dbReference type="HAMAP-Rule" id="MF_01107"/>
    </source>
</evidence>
<evidence type="ECO:0000256" key="1">
    <source>
        <dbReference type="ARBA" id="ARBA00022576"/>
    </source>
</evidence>
<dbReference type="InterPro" id="IPR050103">
    <property type="entry name" value="Class-III_PLP-dep_AT"/>
</dbReference>
<keyword evidence="2 5" id="KW-0028">Amino-acid biosynthesis</keyword>
<evidence type="ECO:0000313" key="7">
    <source>
        <dbReference type="Proteomes" id="UP001597267"/>
    </source>
</evidence>
<feature type="modified residue" description="N6-(pyridoxal phosphate)lysine" evidence="5">
    <location>
        <position position="234"/>
    </location>
</feature>
<evidence type="ECO:0000256" key="4">
    <source>
        <dbReference type="ARBA" id="ARBA00022898"/>
    </source>
</evidence>
<keyword evidence="5" id="KW-0055">Arginine biosynthesis</keyword>
<keyword evidence="3 5" id="KW-0808">Transferase</keyword>
<feature type="binding site" evidence="5">
    <location>
        <begin position="94"/>
        <end position="95"/>
    </location>
    <ligand>
        <name>pyridoxal 5'-phosphate</name>
        <dbReference type="ChEBI" id="CHEBI:597326"/>
    </ligand>
</feature>
<dbReference type="Gene3D" id="3.40.640.10">
    <property type="entry name" value="Type I PLP-dependent aspartate aminotransferase-like (Major domain)"/>
    <property type="match status" value="1"/>
</dbReference>
<reference evidence="7" key="1">
    <citation type="journal article" date="2019" name="Int. J. Syst. Evol. Microbiol.">
        <title>The Global Catalogue of Microorganisms (GCM) 10K type strain sequencing project: providing services to taxonomists for standard genome sequencing and annotation.</title>
        <authorList>
            <consortium name="The Broad Institute Genomics Platform"/>
            <consortium name="The Broad Institute Genome Sequencing Center for Infectious Disease"/>
            <person name="Wu L."/>
            <person name="Ma J."/>
        </authorList>
    </citation>
    <scope>NUCLEOTIDE SEQUENCE [LARGE SCALE GENOMIC DNA]</scope>
    <source>
        <strain evidence="7">CCM 8896</strain>
    </source>
</reference>